<evidence type="ECO:0000256" key="3">
    <source>
        <dbReference type="ARBA" id="ARBA00022448"/>
    </source>
</evidence>
<keyword evidence="6 11" id="KW-0812">Transmembrane</keyword>
<evidence type="ECO:0000256" key="5">
    <source>
        <dbReference type="ARBA" id="ARBA00022519"/>
    </source>
</evidence>
<evidence type="ECO:0000256" key="7">
    <source>
        <dbReference type="ARBA" id="ARBA00022833"/>
    </source>
</evidence>
<reference evidence="12" key="1">
    <citation type="journal article" date="2021" name="Microorganisms">
        <title>Acidisoma silvae sp. nov. and Acidisomacellulosilytica sp. nov., Two Acidophilic Bacteria Isolated from Decaying Wood, Hydrolyzing Cellulose and Producing Poly-3-hydroxybutyrate.</title>
        <authorList>
            <person name="Mieszkin S."/>
            <person name="Pouder E."/>
            <person name="Uroz S."/>
            <person name="Simon-Colin C."/>
            <person name="Alain K."/>
        </authorList>
    </citation>
    <scope>NUCLEOTIDE SEQUENCE</scope>
    <source>
        <strain evidence="12">HW T2.11</strain>
    </source>
</reference>
<feature type="transmembrane region" description="Helical" evidence="11">
    <location>
        <begin position="302"/>
        <end position="322"/>
    </location>
</feature>
<evidence type="ECO:0000256" key="6">
    <source>
        <dbReference type="ARBA" id="ARBA00022692"/>
    </source>
</evidence>
<dbReference type="EMBL" id="JAESVB010000004">
    <property type="protein sequence ID" value="MCB8875942.1"/>
    <property type="molecule type" value="Genomic_DNA"/>
</dbReference>
<dbReference type="PANTHER" id="PTHR46494:SF3">
    <property type="entry name" value="ZINC TRANSPORT PROTEIN ZNTB"/>
    <property type="match status" value="1"/>
</dbReference>
<evidence type="ECO:0000256" key="4">
    <source>
        <dbReference type="ARBA" id="ARBA00022475"/>
    </source>
</evidence>
<proteinExistence type="inferred from homology"/>
<reference evidence="12" key="2">
    <citation type="submission" date="2021-01" db="EMBL/GenBank/DDBJ databases">
        <authorList>
            <person name="Mieszkin S."/>
            <person name="Pouder E."/>
            <person name="Alain K."/>
        </authorList>
    </citation>
    <scope>NUCLEOTIDE SEQUENCE</scope>
    <source>
        <strain evidence="12">HW T2.11</strain>
    </source>
</reference>
<keyword evidence="3" id="KW-0813">Transport</keyword>
<keyword evidence="8 11" id="KW-1133">Transmembrane helix</keyword>
<comment type="similarity">
    <text evidence="2">Belongs to the CorA metal ion transporter (MIT) (TC 1.A.35) family.</text>
</comment>
<dbReference type="Pfam" id="PF01544">
    <property type="entry name" value="CorA"/>
    <property type="match status" value="1"/>
</dbReference>
<evidence type="ECO:0000256" key="10">
    <source>
        <dbReference type="ARBA" id="ARBA00023136"/>
    </source>
</evidence>
<dbReference type="Gene3D" id="1.20.58.340">
    <property type="entry name" value="Magnesium transport protein CorA, transmembrane region"/>
    <property type="match status" value="2"/>
</dbReference>
<organism evidence="12 13">
    <name type="scientific">Acidisoma silvae</name>
    <dbReference type="NCBI Taxonomy" id="2802396"/>
    <lineage>
        <taxon>Bacteria</taxon>
        <taxon>Pseudomonadati</taxon>
        <taxon>Pseudomonadota</taxon>
        <taxon>Alphaproteobacteria</taxon>
        <taxon>Acetobacterales</taxon>
        <taxon>Acidocellaceae</taxon>
        <taxon>Acidisoma</taxon>
    </lineage>
</organism>
<dbReference type="InterPro" id="IPR045861">
    <property type="entry name" value="CorA_cytoplasmic_dom"/>
</dbReference>
<dbReference type="CDD" id="cd12834">
    <property type="entry name" value="ZntB_u1"/>
    <property type="match status" value="1"/>
</dbReference>
<dbReference type="RefSeq" id="WP_227321585.1">
    <property type="nucleotide sequence ID" value="NZ_JAESVB010000004.1"/>
</dbReference>
<evidence type="ECO:0000313" key="12">
    <source>
        <dbReference type="EMBL" id="MCB8875942.1"/>
    </source>
</evidence>
<evidence type="ECO:0000313" key="13">
    <source>
        <dbReference type="Proteomes" id="UP000708298"/>
    </source>
</evidence>
<dbReference type="GO" id="GO:0050897">
    <property type="term" value="F:cobalt ion binding"/>
    <property type="evidence" value="ECO:0007669"/>
    <property type="project" value="TreeGrafter"/>
</dbReference>
<evidence type="ECO:0000256" key="2">
    <source>
        <dbReference type="ARBA" id="ARBA00009765"/>
    </source>
</evidence>
<keyword evidence="7" id="KW-0862">Zinc</keyword>
<dbReference type="PANTHER" id="PTHR46494">
    <property type="entry name" value="CORA FAMILY METAL ION TRANSPORTER (EUROFUNG)"/>
    <property type="match status" value="1"/>
</dbReference>
<dbReference type="SUPFAM" id="SSF143865">
    <property type="entry name" value="CorA soluble domain-like"/>
    <property type="match status" value="1"/>
</dbReference>
<evidence type="ECO:0000256" key="9">
    <source>
        <dbReference type="ARBA" id="ARBA00023065"/>
    </source>
</evidence>
<keyword evidence="13" id="KW-1185">Reference proteome</keyword>
<keyword evidence="10 11" id="KW-0472">Membrane</keyword>
<dbReference type="Gene3D" id="3.30.460.20">
    <property type="entry name" value="CorA soluble domain-like"/>
    <property type="match status" value="1"/>
</dbReference>
<comment type="caution">
    <text evidence="12">The sequence shown here is derived from an EMBL/GenBank/DDBJ whole genome shotgun (WGS) entry which is preliminary data.</text>
</comment>
<evidence type="ECO:0000256" key="1">
    <source>
        <dbReference type="ARBA" id="ARBA00004651"/>
    </source>
</evidence>
<dbReference type="SUPFAM" id="SSF144083">
    <property type="entry name" value="Magnesium transport protein CorA, transmembrane region"/>
    <property type="match status" value="1"/>
</dbReference>
<accession>A0A964DZB3</accession>
<protein>
    <submittedName>
        <fullName evidence="12">Transporter</fullName>
    </submittedName>
</protein>
<sequence length="328" mass="36038">MADKVGERGLVCGYSIDAGGNMNALAEADIDRSVTSTDALVWLHFDHADPGARAWIAQCAEIPDQAKTVLLSADSHMRIEAVGAGLCGVIGDLHHEFATQSEQLDVLRLYLDNHRLISVRHRPLAAIEKLRRTVSEGLHDGRPVVLVVKFLHHVTDTLSDLILSLVDSVDEVEDAILDGKATGHSEELGRIRRLGARLRRHMVPQQHALLNLLSRLPSWIDGPDAAKLRNAIEALGALGHDLDLVQERARLLQEQASNRLMEATNRNLYILSIVTAVFLPITLITGMFGMNLGGLPWLQSHYGFWYGVALMGCTVLVTFGLLRKGKIL</sequence>
<dbReference type="GO" id="GO:0015087">
    <property type="term" value="F:cobalt ion transmembrane transporter activity"/>
    <property type="evidence" value="ECO:0007669"/>
    <property type="project" value="TreeGrafter"/>
</dbReference>
<gene>
    <name evidence="12" type="ORF">ASILVAE211_12185</name>
</gene>
<dbReference type="Proteomes" id="UP000708298">
    <property type="component" value="Unassembled WGS sequence"/>
</dbReference>
<dbReference type="GO" id="GO:0015095">
    <property type="term" value="F:magnesium ion transmembrane transporter activity"/>
    <property type="evidence" value="ECO:0007669"/>
    <property type="project" value="TreeGrafter"/>
</dbReference>
<dbReference type="InterPro" id="IPR045863">
    <property type="entry name" value="CorA_TM1_TM2"/>
</dbReference>
<dbReference type="AlphaFoldDB" id="A0A964DZB3"/>
<keyword evidence="4" id="KW-1003">Cell membrane</keyword>
<dbReference type="InterPro" id="IPR002523">
    <property type="entry name" value="MgTranspt_CorA/ZnTranspt_ZntB"/>
</dbReference>
<comment type="subcellular location">
    <subcellularLocation>
        <location evidence="1">Cell membrane</location>
        <topology evidence="1">Multi-pass membrane protein</topology>
    </subcellularLocation>
</comment>
<name>A0A964DZB3_9PROT</name>
<keyword evidence="5" id="KW-0997">Cell inner membrane</keyword>
<keyword evidence="9" id="KW-0406">Ion transport</keyword>
<evidence type="ECO:0000256" key="8">
    <source>
        <dbReference type="ARBA" id="ARBA00022989"/>
    </source>
</evidence>
<evidence type="ECO:0000256" key="11">
    <source>
        <dbReference type="SAM" id="Phobius"/>
    </source>
</evidence>
<feature type="transmembrane region" description="Helical" evidence="11">
    <location>
        <begin position="268"/>
        <end position="290"/>
    </location>
</feature>
<dbReference type="GO" id="GO:0005886">
    <property type="term" value="C:plasma membrane"/>
    <property type="evidence" value="ECO:0007669"/>
    <property type="project" value="UniProtKB-SubCell"/>
</dbReference>
<dbReference type="GO" id="GO:0000287">
    <property type="term" value="F:magnesium ion binding"/>
    <property type="evidence" value="ECO:0007669"/>
    <property type="project" value="TreeGrafter"/>
</dbReference>